<feature type="region of interest" description="Disordered" evidence="1">
    <location>
        <begin position="1"/>
        <end position="27"/>
    </location>
</feature>
<organism evidence="3 4">
    <name type="scientific">Chaetomium strumarium</name>
    <dbReference type="NCBI Taxonomy" id="1170767"/>
    <lineage>
        <taxon>Eukaryota</taxon>
        <taxon>Fungi</taxon>
        <taxon>Dikarya</taxon>
        <taxon>Ascomycota</taxon>
        <taxon>Pezizomycotina</taxon>
        <taxon>Sordariomycetes</taxon>
        <taxon>Sordariomycetidae</taxon>
        <taxon>Sordariales</taxon>
        <taxon>Chaetomiaceae</taxon>
        <taxon>Chaetomium</taxon>
    </lineage>
</organism>
<feature type="transmembrane region" description="Helical" evidence="2">
    <location>
        <begin position="182"/>
        <end position="207"/>
    </location>
</feature>
<dbReference type="InterPro" id="IPR021460">
    <property type="entry name" value="DUF3112"/>
</dbReference>
<dbReference type="PANTHER" id="PTHR35184">
    <property type="entry name" value="YALI0C10208P"/>
    <property type="match status" value="1"/>
</dbReference>
<dbReference type="RefSeq" id="XP_062720942.1">
    <property type="nucleotide sequence ID" value="XM_062865458.1"/>
</dbReference>
<name>A0AAJ0M168_9PEZI</name>
<protein>
    <submittedName>
        <fullName evidence="3">Uncharacterized protein</fullName>
    </submittedName>
</protein>
<dbReference type="EMBL" id="JAUDZG010000004">
    <property type="protein sequence ID" value="KAK3305162.1"/>
    <property type="molecule type" value="Genomic_DNA"/>
</dbReference>
<evidence type="ECO:0000313" key="4">
    <source>
        <dbReference type="Proteomes" id="UP001273166"/>
    </source>
</evidence>
<evidence type="ECO:0000256" key="2">
    <source>
        <dbReference type="SAM" id="Phobius"/>
    </source>
</evidence>
<gene>
    <name evidence="3" type="ORF">B0T15DRAFT_415409</name>
</gene>
<dbReference type="PANTHER" id="PTHR35184:SF1">
    <property type="entry name" value="INTEGRAL MEMBRANE PROTEIN"/>
    <property type="match status" value="1"/>
</dbReference>
<reference evidence="3" key="1">
    <citation type="journal article" date="2023" name="Mol. Phylogenet. Evol.">
        <title>Genome-scale phylogeny and comparative genomics of the fungal order Sordariales.</title>
        <authorList>
            <person name="Hensen N."/>
            <person name="Bonometti L."/>
            <person name="Westerberg I."/>
            <person name="Brannstrom I.O."/>
            <person name="Guillou S."/>
            <person name="Cros-Aarteil S."/>
            <person name="Calhoun S."/>
            <person name="Haridas S."/>
            <person name="Kuo A."/>
            <person name="Mondo S."/>
            <person name="Pangilinan J."/>
            <person name="Riley R."/>
            <person name="LaButti K."/>
            <person name="Andreopoulos B."/>
            <person name="Lipzen A."/>
            <person name="Chen C."/>
            <person name="Yan M."/>
            <person name="Daum C."/>
            <person name="Ng V."/>
            <person name="Clum A."/>
            <person name="Steindorff A."/>
            <person name="Ohm R.A."/>
            <person name="Martin F."/>
            <person name="Silar P."/>
            <person name="Natvig D.O."/>
            <person name="Lalanne C."/>
            <person name="Gautier V."/>
            <person name="Ament-Velasquez S.L."/>
            <person name="Kruys A."/>
            <person name="Hutchinson M.I."/>
            <person name="Powell A.J."/>
            <person name="Barry K."/>
            <person name="Miller A.N."/>
            <person name="Grigoriev I.V."/>
            <person name="Debuchy R."/>
            <person name="Gladieux P."/>
            <person name="Hiltunen Thoren M."/>
            <person name="Johannesson H."/>
        </authorList>
    </citation>
    <scope>NUCLEOTIDE SEQUENCE</scope>
    <source>
        <strain evidence="3">CBS 333.67</strain>
    </source>
</reference>
<comment type="caution">
    <text evidence="3">The sequence shown here is derived from an EMBL/GenBank/DDBJ whole genome shotgun (WGS) entry which is preliminary data.</text>
</comment>
<keyword evidence="2" id="KW-1133">Transmembrane helix</keyword>
<feature type="non-terminal residue" evidence="3">
    <location>
        <position position="307"/>
    </location>
</feature>
<reference evidence="3" key="2">
    <citation type="submission" date="2023-06" db="EMBL/GenBank/DDBJ databases">
        <authorList>
            <consortium name="Lawrence Berkeley National Laboratory"/>
            <person name="Mondo S.J."/>
            <person name="Hensen N."/>
            <person name="Bonometti L."/>
            <person name="Westerberg I."/>
            <person name="Brannstrom I.O."/>
            <person name="Guillou S."/>
            <person name="Cros-Aarteil S."/>
            <person name="Calhoun S."/>
            <person name="Haridas S."/>
            <person name="Kuo A."/>
            <person name="Pangilinan J."/>
            <person name="Riley R."/>
            <person name="Labutti K."/>
            <person name="Andreopoulos B."/>
            <person name="Lipzen A."/>
            <person name="Chen C."/>
            <person name="Yanf M."/>
            <person name="Daum C."/>
            <person name="Ng V."/>
            <person name="Clum A."/>
            <person name="Steindorff A."/>
            <person name="Ohm R."/>
            <person name="Martin F."/>
            <person name="Silar P."/>
            <person name="Natvig D."/>
            <person name="Lalanne C."/>
            <person name="Gautier V."/>
            <person name="Ament-Velasquez S.L."/>
            <person name="Kruys A."/>
            <person name="Hutchinson M.I."/>
            <person name="Powell A.J."/>
            <person name="Barry K."/>
            <person name="Miller A.N."/>
            <person name="Grigoriev I.V."/>
            <person name="Debuchy R."/>
            <person name="Gladieux P."/>
            <person name="Thoren M.H."/>
            <person name="Johannesson H."/>
        </authorList>
    </citation>
    <scope>NUCLEOTIDE SEQUENCE</scope>
    <source>
        <strain evidence="3">CBS 333.67</strain>
    </source>
</reference>
<feature type="transmembrane region" description="Helical" evidence="2">
    <location>
        <begin position="39"/>
        <end position="61"/>
    </location>
</feature>
<feature type="transmembrane region" description="Helical" evidence="2">
    <location>
        <begin position="227"/>
        <end position="244"/>
    </location>
</feature>
<dbReference type="GeneID" id="87884287"/>
<evidence type="ECO:0000313" key="3">
    <source>
        <dbReference type="EMBL" id="KAK3305162.1"/>
    </source>
</evidence>
<feature type="transmembrane region" description="Helical" evidence="2">
    <location>
        <begin position="70"/>
        <end position="91"/>
    </location>
</feature>
<dbReference type="Pfam" id="PF11309">
    <property type="entry name" value="DUF3112"/>
    <property type="match status" value="1"/>
</dbReference>
<feature type="transmembrane region" description="Helical" evidence="2">
    <location>
        <begin position="141"/>
        <end position="162"/>
    </location>
</feature>
<dbReference type="Proteomes" id="UP001273166">
    <property type="component" value="Unassembled WGS sequence"/>
</dbReference>
<proteinExistence type="predicted"/>
<evidence type="ECO:0000256" key="1">
    <source>
        <dbReference type="SAM" id="MobiDB-lite"/>
    </source>
</evidence>
<keyword evidence="2" id="KW-0812">Transmembrane</keyword>
<dbReference type="AlphaFoldDB" id="A0AAJ0M168"/>
<feature type="transmembrane region" description="Helical" evidence="2">
    <location>
        <begin position="264"/>
        <end position="284"/>
    </location>
</feature>
<keyword evidence="4" id="KW-1185">Reference proteome</keyword>
<feature type="transmembrane region" description="Helical" evidence="2">
    <location>
        <begin position="103"/>
        <end position="129"/>
    </location>
</feature>
<feature type="compositionally biased region" description="Pro residues" evidence="1">
    <location>
        <begin position="14"/>
        <end position="26"/>
    </location>
</feature>
<keyword evidence="2" id="KW-0472">Membrane</keyword>
<accession>A0AAJ0M168</accession>
<sequence length="307" mass="33068">MSSGTGQTAAATPPNKPPGPPYPPSTAPLGGVPTSAIDIPISATLLALFALGGASHLFVFVRNKRRNHKFIFSVLLFGFCVTRIAALSVRIGWARDRTNDELALAATVLTSAGVLILFIVNIILAVRVVRATHPLAGWSRAVKVGMGALIATVVAVLVMVVFSSVHQLFTLNLGIRRRERDVMLFAGVYMVVVAVLPLVAMALVRLLPRKGPYPAENFGTGGMGAKMALLAFTSALLTLGAAFRTAVNFEAKPVNDPQWYHSRPAFYCFNFVIEIVVVYTYLLVRFDQRFHVPDGSSKPGDYSKVGE</sequence>